<evidence type="ECO:0000256" key="12">
    <source>
        <dbReference type="ARBA" id="ARBA00023288"/>
    </source>
</evidence>
<keyword evidence="6" id="KW-0560">Oxidoreductase</keyword>
<evidence type="ECO:0000256" key="1">
    <source>
        <dbReference type="ARBA" id="ARBA00004374"/>
    </source>
</evidence>
<evidence type="ECO:0000256" key="16">
    <source>
        <dbReference type="ARBA" id="ARBA00049298"/>
    </source>
</evidence>
<evidence type="ECO:0000256" key="17">
    <source>
        <dbReference type="ARBA" id="ARBA00051411"/>
    </source>
</evidence>
<dbReference type="EMBL" id="BDRX01000043">
    <property type="protein sequence ID" value="GBF93639.1"/>
    <property type="molecule type" value="Genomic_DNA"/>
</dbReference>
<dbReference type="InterPro" id="IPR023352">
    <property type="entry name" value="MAPEG-like_dom_sf"/>
</dbReference>
<evidence type="ECO:0000256" key="6">
    <source>
        <dbReference type="ARBA" id="ARBA00023002"/>
    </source>
</evidence>
<comment type="caution">
    <text evidence="22">The sequence shown here is derived from an EMBL/GenBank/DDBJ whole genome shotgun (WGS) entry which is preliminary data.</text>
</comment>
<keyword evidence="2 22" id="KW-0808">Transferase</keyword>
<evidence type="ECO:0000256" key="8">
    <source>
        <dbReference type="ARBA" id="ARBA00023128"/>
    </source>
</evidence>
<evidence type="ECO:0000256" key="10">
    <source>
        <dbReference type="ARBA" id="ARBA00023139"/>
    </source>
</evidence>
<evidence type="ECO:0000256" key="15">
    <source>
        <dbReference type="ARBA" id="ARBA00039056"/>
    </source>
</evidence>
<dbReference type="GO" id="GO:0005783">
    <property type="term" value="C:endoplasmic reticulum"/>
    <property type="evidence" value="ECO:0007669"/>
    <property type="project" value="TreeGrafter"/>
</dbReference>
<protein>
    <recommendedName>
        <fullName evidence="18">Glutathione S-transferase 3, mitochondrial</fullName>
        <ecNumber evidence="15">4.4.1.20</ecNumber>
    </recommendedName>
    <alternativeName>
        <fullName evidence="19">Glutathione peroxidase MGST3</fullName>
    </alternativeName>
    <alternativeName>
        <fullName evidence="20">LTC4 synthase MGST3</fullName>
    </alternativeName>
</protein>
<dbReference type="GO" id="GO:0004602">
    <property type="term" value="F:glutathione peroxidase activity"/>
    <property type="evidence" value="ECO:0007669"/>
    <property type="project" value="TreeGrafter"/>
</dbReference>
<keyword evidence="11" id="KW-0456">Lyase</keyword>
<dbReference type="PANTHER" id="PTHR10250:SF26">
    <property type="entry name" value="GLUTATHIONE S-TRANSFERASE 3, MITOCHONDRIAL"/>
    <property type="match status" value="1"/>
</dbReference>
<dbReference type="GO" id="GO:0005741">
    <property type="term" value="C:mitochondrial outer membrane"/>
    <property type="evidence" value="ECO:0007669"/>
    <property type="project" value="UniProtKB-SubCell"/>
</dbReference>
<dbReference type="InParanoid" id="A0A2V0P234"/>
<dbReference type="InterPro" id="IPR050997">
    <property type="entry name" value="MAPEG"/>
</dbReference>
<evidence type="ECO:0000256" key="20">
    <source>
        <dbReference type="ARBA" id="ARBA00076908"/>
    </source>
</evidence>
<dbReference type="OrthoDB" id="410651at2759"/>
<dbReference type="AlphaFoldDB" id="A0A2V0P234"/>
<dbReference type="GO" id="GO:0006629">
    <property type="term" value="P:lipid metabolic process"/>
    <property type="evidence" value="ECO:0007669"/>
    <property type="project" value="UniProtKB-KW"/>
</dbReference>
<evidence type="ECO:0000256" key="11">
    <source>
        <dbReference type="ARBA" id="ARBA00023239"/>
    </source>
</evidence>
<dbReference type="Gene3D" id="1.20.120.550">
    <property type="entry name" value="Membrane associated eicosanoid/glutathione metabolism-like domain"/>
    <property type="match status" value="1"/>
</dbReference>
<comment type="catalytic activity">
    <reaction evidence="16">
        <text>leukotriene C4 = leukotriene A4 + glutathione</text>
        <dbReference type="Rhea" id="RHEA:17617"/>
        <dbReference type="ChEBI" id="CHEBI:57463"/>
        <dbReference type="ChEBI" id="CHEBI:57925"/>
        <dbReference type="ChEBI" id="CHEBI:57973"/>
        <dbReference type="EC" id="4.4.1.20"/>
    </reaction>
    <physiologicalReaction direction="right-to-left" evidence="16">
        <dbReference type="Rhea" id="RHEA:17619"/>
    </physiologicalReaction>
</comment>
<organism evidence="22 23">
    <name type="scientific">Raphidocelis subcapitata</name>
    <dbReference type="NCBI Taxonomy" id="307507"/>
    <lineage>
        <taxon>Eukaryota</taxon>
        <taxon>Viridiplantae</taxon>
        <taxon>Chlorophyta</taxon>
        <taxon>core chlorophytes</taxon>
        <taxon>Chlorophyceae</taxon>
        <taxon>CS clade</taxon>
        <taxon>Sphaeropleales</taxon>
        <taxon>Selenastraceae</taxon>
        <taxon>Raphidocelis</taxon>
    </lineage>
</organism>
<evidence type="ECO:0000256" key="2">
    <source>
        <dbReference type="ARBA" id="ARBA00022679"/>
    </source>
</evidence>
<name>A0A2V0P234_9CHLO</name>
<keyword evidence="10" id="KW-0564">Palmitate</keyword>
<dbReference type="STRING" id="307507.A0A2V0P234"/>
<dbReference type="Pfam" id="PF01124">
    <property type="entry name" value="MAPEG"/>
    <property type="match status" value="1"/>
</dbReference>
<comment type="pathway">
    <text evidence="13">Lipid metabolism; leukotriene C4 biosynthesis.</text>
</comment>
<evidence type="ECO:0000256" key="18">
    <source>
        <dbReference type="ARBA" id="ARBA00069748"/>
    </source>
</evidence>
<comment type="pathway">
    <text evidence="14">Lipid metabolism; arachidonate metabolism.</text>
</comment>
<evidence type="ECO:0000256" key="13">
    <source>
        <dbReference type="ARBA" id="ARBA00037884"/>
    </source>
</evidence>
<dbReference type="InterPro" id="IPR001129">
    <property type="entry name" value="Membr-assoc_MAPEG"/>
</dbReference>
<evidence type="ECO:0000256" key="19">
    <source>
        <dbReference type="ARBA" id="ARBA00075145"/>
    </source>
</evidence>
<dbReference type="FunFam" id="1.20.120.550:FF:000004">
    <property type="entry name" value="Microsomal glutathione S-transferase 3"/>
    <property type="match status" value="1"/>
</dbReference>
<dbReference type="EC" id="4.4.1.20" evidence="15"/>
<dbReference type="SUPFAM" id="SSF161084">
    <property type="entry name" value="MAPEG domain-like"/>
    <property type="match status" value="1"/>
</dbReference>
<keyword evidence="5 21" id="KW-1133">Transmembrane helix</keyword>
<sequence>MELPKEFGYVAGTAVASWFVHHMYMAFKARKQFDVKYPALYADATNCPNEANRKSFNCVQRGHQNSLETLPTFLGLLAITGLKHPVTASGLGCLYLVGRVCYFNGYSTGDPDKRVNAGTLAGYIGLFGLVGTAIKIAASAFAK</sequence>
<evidence type="ECO:0000256" key="21">
    <source>
        <dbReference type="SAM" id="Phobius"/>
    </source>
</evidence>
<evidence type="ECO:0000313" key="22">
    <source>
        <dbReference type="EMBL" id="GBF93639.1"/>
    </source>
</evidence>
<proteinExistence type="predicted"/>
<feature type="transmembrane region" description="Helical" evidence="21">
    <location>
        <begin position="6"/>
        <end position="27"/>
    </location>
</feature>
<gene>
    <name evidence="22" type="ORF">Rsub_06742</name>
</gene>
<keyword evidence="8" id="KW-0496">Mitochondrion</keyword>
<dbReference type="FunCoup" id="A0A2V0P234">
    <property type="interactions" value="1120"/>
</dbReference>
<dbReference type="GO" id="GO:0004464">
    <property type="term" value="F:leukotriene-C4 synthase activity"/>
    <property type="evidence" value="ECO:0007669"/>
    <property type="project" value="UniProtKB-EC"/>
</dbReference>
<evidence type="ECO:0000256" key="14">
    <source>
        <dbReference type="ARBA" id="ARBA00037916"/>
    </source>
</evidence>
<keyword evidence="7" id="KW-0443">Lipid metabolism</keyword>
<keyword evidence="3 21" id="KW-0812">Transmembrane</keyword>
<reference evidence="22 23" key="1">
    <citation type="journal article" date="2018" name="Sci. Rep.">
        <title>Raphidocelis subcapitata (=Pseudokirchneriella subcapitata) provides an insight into genome evolution and environmental adaptations in the Sphaeropleales.</title>
        <authorList>
            <person name="Suzuki S."/>
            <person name="Yamaguchi H."/>
            <person name="Nakajima N."/>
            <person name="Kawachi M."/>
        </authorList>
    </citation>
    <scope>NUCLEOTIDE SEQUENCE [LARGE SCALE GENOMIC DNA]</scope>
    <source>
        <strain evidence="22 23">NIES-35</strain>
    </source>
</reference>
<evidence type="ECO:0000256" key="9">
    <source>
        <dbReference type="ARBA" id="ARBA00023136"/>
    </source>
</evidence>
<evidence type="ECO:0000313" key="23">
    <source>
        <dbReference type="Proteomes" id="UP000247498"/>
    </source>
</evidence>
<dbReference type="GO" id="GO:0004364">
    <property type="term" value="F:glutathione transferase activity"/>
    <property type="evidence" value="ECO:0007669"/>
    <property type="project" value="TreeGrafter"/>
</dbReference>
<evidence type="ECO:0000256" key="4">
    <source>
        <dbReference type="ARBA" id="ARBA00022787"/>
    </source>
</evidence>
<evidence type="ECO:0000256" key="3">
    <source>
        <dbReference type="ARBA" id="ARBA00022692"/>
    </source>
</evidence>
<keyword evidence="23" id="KW-1185">Reference proteome</keyword>
<feature type="transmembrane region" description="Helical" evidence="21">
    <location>
        <begin position="120"/>
        <end position="142"/>
    </location>
</feature>
<evidence type="ECO:0000256" key="7">
    <source>
        <dbReference type="ARBA" id="ARBA00023098"/>
    </source>
</evidence>
<comment type="catalytic activity">
    <reaction evidence="17">
        <text>15-deoxy-Delta(12,14)-prostaglandin J2 + glutathione = 15-deoxy-Delta(12,14)-prostaglandin J2-S-(R)-glutathione</text>
        <dbReference type="Rhea" id="RHEA:75963"/>
        <dbReference type="ChEBI" id="CHEBI:57925"/>
        <dbReference type="ChEBI" id="CHEBI:85236"/>
        <dbReference type="ChEBI" id="CHEBI:194498"/>
    </reaction>
    <physiologicalReaction direction="left-to-right" evidence="17">
        <dbReference type="Rhea" id="RHEA:75964"/>
    </physiologicalReaction>
</comment>
<keyword evidence="4" id="KW-1000">Mitochondrion outer membrane</keyword>
<dbReference type="Proteomes" id="UP000247498">
    <property type="component" value="Unassembled WGS sequence"/>
</dbReference>
<accession>A0A2V0P234</accession>
<dbReference type="GO" id="GO:0005635">
    <property type="term" value="C:nuclear envelope"/>
    <property type="evidence" value="ECO:0007669"/>
    <property type="project" value="TreeGrafter"/>
</dbReference>
<dbReference type="PANTHER" id="PTHR10250">
    <property type="entry name" value="MICROSOMAL GLUTATHIONE S-TRANSFERASE"/>
    <property type="match status" value="1"/>
</dbReference>
<comment type="subcellular location">
    <subcellularLocation>
        <location evidence="1">Mitochondrion outer membrane</location>
        <topology evidence="1">Multi-pass membrane protein</topology>
    </subcellularLocation>
</comment>
<keyword evidence="12" id="KW-0449">Lipoprotein</keyword>
<keyword evidence="9 21" id="KW-0472">Membrane</keyword>
<dbReference type="GO" id="GO:0006691">
    <property type="term" value="P:leukotriene metabolic process"/>
    <property type="evidence" value="ECO:0007669"/>
    <property type="project" value="UniProtKB-ARBA"/>
</dbReference>
<evidence type="ECO:0000256" key="5">
    <source>
        <dbReference type="ARBA" id="ARBA00022989"/>
    </source>
</evidence>